<dbReference type="EMBL" id="MDEE01000004">
    <property type="protein sequence ID" value="PPU57977.1"/>
    <property type="molecule type" value="Genomic_DNA"/>
</dbReference>
<feature type="compositionally biased region" description="Acidic residues" evidence="5">
    <location>
        <begin position="312"/>
        <end position="348"/>
    </location>
</feature>
<keyword evidence="1" id="KW-0963">Cytoplasm</keyword>
<evidence type="ECO:0000256" key="3">
    <source>
        <dbReference type="ARBA" id="ARBA00022829"/>
    </source>
</evidence>
<evidence type="ECO:0000256" key="5">
    <source>
        <dbReference type="SAM" id="MobiDB-lite"/>
    </source>
</evidence>
<evidence type="ECO:0000256" key="4">
    <source>
        <dbReference type="ARBA" id="ARBA00023306"/>
    </source>
</evidence>
<keyword evidence="2" id="KW-0132">Cell division</keyword>
<dbReference type="PANTHER" id="PTHR34298:SF2">
    <property type="entry name" value="SEGREGATION AND CONDENSATION PROTEIN B"/>
    <property type="match status" value="1"/>
</dbReference>
<dbReference type="Gene3D" id="1.10.10.10">
    <property type="entry name" value="Winged helix-like DNA-binding domain superfamily/Winged helix DNA-binding domain"/>
    <property type="match status" value="2"/>
</dbReference>
<feature type="compositionally biased region" description="Low complexity" evidence="5">
    <location>
        <begin position="226"/>
        <end position="245"/>
    </location>
</feature>
<dbReference type="GO" id="GO:0051304">
    <property type="term" value="P:chromosome separation"/>
    <property type="evidence" value="ECO:0007669"/>
    <property type="project" value="InterPro"/>
</dbReference>
<name>A0A2S7C8P7_9XANT</name>
<evidence type="ECO:0000256" key="1">
    <source>
        <dbReference type="ARBA" id="ARBA00022490"/>
    </source>
</evidence>
<sequence length="438" mass="46362">MRRCNSPANSMTATLPTNLSEADHRMDQALITRIIEAALLASSQPLTLAQLQGLFPEEEPAPPGSVERALELLREGCAERGVELVEVASGFRFQVKADVHGWVARLWTERRTKYTRATLETLALIAYRQPITRGEIEQVRGVAVSSNIIQALEEREWIRVVGHRDVPGKPALFGTTKGFLDYFGLKRLDELPPLSELKDIAELEPQLPLDRDGQLDGVVPASAAMDAAQDQADAGASDADGGNADADADADAAEHASDASETETETALAAASDADAETAVEASVSAPTDSKSDSKSESDSDVAADSHRLFEIDNDIDAGTDVDGDVGSDSTDDDQASSADADDADTEAADVGTADDTADAPSADTPQHPEDSSAQHMHHMQDPDSAREGDPDTAPGTRADAVNEDEDNAVATTTVAVDEADSDPEADPQRVGRSQTHE</sequence>
<gene>
    <name evidence="6" type="primary">scpB</name>
    <name evidence="6" type="ORF">XdyCFBP7245_04725</name>
</gene>
<dbReference type="InterPro" id="IPR036388">
    <property type="entry name" value="WH-like_DNA-bd_sf"/>
</dbReference>
<dbReference type="PANTHER" id="PTHR34298">
    <property type="entry name" value="SEGREGATION AND CONDENSATION PROTEIN B"/>
    <property type="match status" value="1"/>
</dbReference>
<feature type="compositionally biased region" description="Basic and acidic residues" evidence="5">
    <location>
        <begin position="367"/>
        <end position="390"/>
    </location>
</feature>
<dbReference type="AlphaFoldDB" id="A0A2S7C8P7"/>
<feature type="compositionally biased region" description="Low complexity" evidence="5">
    <location>
        <begin position="349"/>
        <end position="366"/>
    </location>
</feature>
<dbReference type="SUPFAM" id="SSF46785">
    <property type="entry name" value="Winged helix' DNA-binding domain"/>
    <property type="match status" value="2"/>
</dbReference>
<keyword evidence="3" id="KW-0159">Chromosome partition</keyword>
<dbReference type="InterPro" id="IPR005234">
    <property type="entry name" value="ScpB_csome_segregation"/>
</dbReference>
<dbReference type="Proteomes" id="UP000238908">
    <property type="component" value="Unassembled WGS sequence"/>
</dbReference>
<reference evidence="6 7" key="1">
    <citation type="submission" date="2016-08" db="EMBL/GenBank/DDBJ databases">
        <authorList>
            <person name="Seilhamer J.J."/>
        </authorList>
    </citation>
    <scope>NUCLEOTIDE SEQUENCE [LARGE SCALE GENOMIC DNA]</scope>
    <source>
        <strain evidence="6 7">CFBP7245</strain>
    </source>
</reference>
<feature type="compositionally biased region" description="Basic and acidic residues" evidence="5">
    <location>
        <begin position="290"/>
        <end position="311"/>
    </location>
</feature>
<organism evidence="6 7">
    <name type="scientific">Xanthomonas dyei</name>
    <dbReference type="NCBI Taxonomy" id="743699"/>
    <lineage>
        <taxon>Bacteria</taxon>
        <taxon>Pseudomonadati</taxon>
        <taxon>Pseudomonadota</taxon>
        <taxon>Gammaproteobacteria</taxon>
        <taxon>Lysobacterales</taxon>
        <taxon>Lysobacteraceae</taxon>
        <taxon>Xanthomonas</taxon>
    </lineage>
</organism>
<feature type="region of interest" description="Disordered" evidence="5">
    <location>
        <begin position="226"/>
        <end position="438"/>
    </location>
</feature>
<evidence type="ECO:0000313" key="7">
    <source>
        <dbReference type="Proteomes" id="UP000238908"/>
    </source>
</evidence>
<feature type="compositionally biased region" description="Basic and acidic residues" evidence="5">
    <location>
        <begin position="427"/>
        <end position="438"/>
    </location>
</feature>
<dbReference type="InterPro" id="IPR036390">
    <property type="entry name" value="WH_DNA-bd_sf"/>
</dbReference>
<feature type="compositionally biased region" description="Low complexity" evidence="5">
    <location>
        <begin position="265"/>
        <end position="286"/>
    </location>
</feature>
<proteinExistence type="predicted"/>
<comment type="caution">
    <text evidence="6">The sequence shown here is derived from an EMBL/GenBank/DDBJ whole genome shotgun (WGS) entry which is preliminary data.</text>
</comment>
<dbReference type="NCBIfam" id="TIGR00281">
    <property type="entry name" value="SMC-Scp complex subunit ScpB"/>
    <property type="match status" value="1"/>
</dbReference>
<accession>A0A2S7C8P7</accession>
<evidence type="ECO:0000256" key="2">
    <source>
        <dbReference type="ARBA" id="ARBA00022618"/>
    </source>
</evidence>
<protein>
    <submittedName>
        <fullName evidence="6">SMC-Scp complex subunit ScpB</fullName>
    </submittedName>
</protein>
<evidence type="ECO:0000313" key="6">
    <source>
        <dbReference type="EMBL" id="PPU57977.1"/>
    </source>
</evidence>
<dbReference type="GO" id="GO:0051301">
    <property type="term" value="P:cell division"/>
    <property type="evidence" value="ECO:0007669"/>
    <property type="project" value="UniProtKB-KW"/>
</dbReference>
<dbReference type="Pfam" id="PF04079">
    <property type="entry name" value="SMC_ScpB"/>
    <property type="match status" value="1"/>
</dbReference>
<keyword evidence="4" id="KW-0131">Cell cycle</keyword>